<keyword evidence="7" id="KW-0677">Repeat</keyword>
<dbReference type="SUPFAM" id="SSF51735">
    <property type="entry name" value="NAD(P)-binding Rossmann-fold domains"/>
    <property type="match status" value="2"/>
</dbReference>
<evidence type="ECO:0000259" key="21">
    <source>
        <dbReference type="SMART" id="SM00822"/>
    </source>
</evidence>
<comment type="catalytic activity">
    <reaction evidence="17">
        <text>a (3R)-3-hydroxyacyl-CoA + NAD(+) = a 3-oxoacyl-CoA + NADH + H(+)</text>
        <dbReference type="Rhea" id="RHEA:32711"/>
        <dbReference type="ChEBI" id="CHEBI:15378"/>
        <dbReference type="ChEBI" id="CHEBI:57319"/>
        <dbReference type="ChEBI" id="CHEBI:57540"/>
        <dbReference type="ChEBI" id="CHEBI:57945"/>
        <dbReference type="ChEBI" id="CHEBI:90726"/>
        <dbReference type="EC" id="1.1.1.n12"/>
    </reaction>
</comment>
<evidence type="ECO:0000256" key="11">
    <source>
        <dbReference type="ARBA" id="ARBA00023098"/>
    </source>
</evidence>
<evidence type="ECO:0000256" key="6">
    <source>
        <dbReference type="ARBA" id="ARBA00013156"/>
    </source>
</evidence>
<dbReference type="GO" id="GO:0018812">
    <property type="term" value="F:3-hydroxyacyl-CoA dehydratase activity"/>
    <property type="evidence" value="ECO:0007669"/>
    <property type="project" value="UniProtKB-EC"/>
</dbReference>
<dbReference type="InterPro" id="IPR036291">
    <property type="entry name" value="NAD(P)-bd_dom_sf"/>
</dbReference>
<dbReference type="InterPro" id="IPR002347">
    <property type="entry name" value="SDR_fam"/>
</dbReference>
<comment type="subunit">
    <text evidence="4">Monomer.</text>
</comment>
<evidence type="ECO:0000313" key="22">
    <source>
        <dbReference type="EMBL" id="KAJ1913059.1"/>
    </source>
</evidence>
<comment type="catalytic activity">
    <reaction evidence="16">
        <text>a (3R)-3-hydroxyacyl-CoA = a (2E)-enoyl-CoA + H2O</text>
        <dbReference type="Rhea" id="RHEA:26526"/>
        <dbReference type="ChEBI" id="CHEBI:15377"/>
        <dbReference type="ChEBI" id="CHEBI:57319"/>
        <dbReference type="ChEBI" id="CHEBI:58856"/>
        <dbReference type="EC" id="4.2.1.119"/>
    </reaction>
</comment>
<dbReference type="InterPro" id="IPR051687">
    <property type="entry name" value="Peroxisomal_Beta-Oxidation"/>
</dbReference>
<keyword evidence="23" id="KW-1185">Reference proteome</keyword>
<organism evidence="22 23">
    <name type="scientific">Tieghemiomyces parasiticus</name>
    <dbReference type="NCBI Taxonomy" id="78921"/>
    <lineage>
        <taxon>Eukaryota</taxon>
        <taxon>Fungi</taxon>
        <taxon>Fungi incertae sedis</taxon>
        <taxon>Zoopagomycota</taxon>
        <taxon>Kickxellomycotina</taxon>
        <taxon>Dimargaritomycetes</taxon>
        <taxon>Dimargaritales</taxon>
        <taxon>Dimargaritaceae</taxon>
        <taxon>Tieghemiomyces</taxon>
    </lineage>
</organism>
<dbReference type="InterPro" id="IPR002539">
    <property type="entry name" value="MaoC-like_dom"/>
</dbReference>
<evidence type="ECO:0000256" key="4">
    <source>
        <dbReference type="ARBA" id="ARBA00011245"/>
    </source>
</evidence>
<dbReference type="FunFam" id="3.40.50.720:FF:000185">
    <property type="entry name" value="peroxisomal multifunctional enzyme type 2"/>
    <property type="match status" value="1"/>
</dbReference>
<keyword evidence="8" id="KW-0276">Fatty acid metabolism</keyword>
<dbReference type="GO" id="GO:0016853">
    <property type="term" value="F:isomerase activity"/>
    <property type="evidence" value="ECO:0007669"/>
    <property type="project" value="UniProtKB-KW"/>
</dbReference>
<dbReference type="InterPro" id="IPR057326">
    <property type="entry name" value="KR_dom"/>
</dbReference>
<dbReference type="EMBL" id="JANBPT010000778">
    <property type="protein sequence ID" value="KAJ1913059.1"/>
    <property type="molecule type" value="Genomic_DNA"/>
</dbReference>
<dbReference type="PRINTS" id="PR00081">
    <property type="entry name" value="GDHRDH"/>
</dbReference>
<feature type="domain" description="Ketoreductase" evidence="21">
    <location>
        <begin position="11"/>
        <end position="204"/>
    </location>
</feature>
<evidence type="ECO:0000256" key="15">
    <source>
        <dbReference type="ARBA" id="ARBA00023268"/>
    </source>
</evidence>
<evidence type="ECO:0000256" key="3">
    <source>
        <dbReference type="ARBA" id="ARBA00006484"/>
    </source>
</evidence>
<dbReference type="GO" id="GO:0016491">
    <property type="term" value="F:oxidoreductase activity"/>
    <property type="evidence" value="ECO:0007669"/>
    <property type="project" value="UniProtKB-KW"/>
</dbReference>
<dbReference type="Gene3D" id="3.40.50.720">
    <property type="entry name" value="NAD(P)-binding Rossmann-like Domain"/>
    <property type="match status" value="2"/>
</dbReference>
<keyword evidence="11" id="KW-0443">Lipid metabolism</keyword>
<evidence type="ECO:0000256" key="17">
    <source>
        <dbReference type="ARBA" id="ARBA00052025"/>
    </source>
</evidence>
<dbReference type="Gene3D" id="3.10.129.10">
    <property type="entry name" value="Hotdog Thioesterase"/>
    <property type="match status" value="1"/>
</dbReference>
<keyword evidence="12" id="KW-0576">Peroxisome</keyword>
<keyword evidence="15" id="KW-0511">Multifunctional enzyme</keyword>
<gene>
    <name evidence="22" type="ORF">IWQ60_009377</name>
</gene>
<reference evidence="22" key="1">
    <citation type="submission" date="2022-07" db="EMBL/GenBank/DDBJ databases">
        <title>Phylogenomic reconstructions and comparative analyses of Kickxellomycotina fungi.</title>
        <authorList>
            <person name="Reynolds N.K."/>
            <person name="Stajich J.E."/>
            <person name="Barry K."/>
            <person name="Grigoriev I.V."/>
            <person name="Crous P."/>
            <person name="Smith M.E."/>
        </authorList>
    </citation>
    <scope>NUCLEOTIDE SEQUENCE</scope>
    <source>
        <strain evidence="22">RSA 861</strain>
    </source>
</reference>
<evidence type="ECO:0000256" key="9">
    <source>
        <dbReference type="ARBA" id="ARBA00022857"/>
    </source>
</evidence>
<dbReference type="InterPro" id="IPR029069">
    <property type="entry name" value="HotDog_dom_sf"/>
</dbReference>
<sequence>MASQELRFDGKVVIVTGAGGGLGRAYALFFAARGAKVVVNDLGTPLTGGGASHEAADGLVAEIRRNGGEAVADYNSVENGAAIVEAALKAFGRLDVLINNAGVLRDKSFSRMTDADWDLVQGVHLRGSFLCTKAAWDLFRKQKYGRIIMTSSGSGLYGNFGQANYGSAKMALLGLSNTLAKEGAKYNVYCNTIVPVAASRMTATTVPADVMELIKPDFVAPMVALLCHESSTENGGLFELGGGYVTKVRWERGRGHVFKADASFTPAAVQAKWDAVTDFSAPVYPTTITEVNWLDLLEQAKHLPTNPTSGPPLRFDGKVVIVTGAGAGLGRAYAHLFARLGAHVVVNDVGTNPDGRRSADVLVDQLRAAGAQAAASYVSVEDGDSIVQTAVQAFGRVDVVVNNAGILRDKSFTRMTVADWDLVWSVHLRGTYKVSHAVWPLFIKQKSGHIINTCSAVGLYGNFGQANYSACKAGILGLSSTLAIEGAKYNIKVNTIAPNAGTSMTATVMPPEVVEALKPDYVAPLVAFLAHDACPATGEVFEVGSGWVARVRSQRAKGKYFNPRRPLTPEAIRADWEAVCDFDPRAVAYPTSSTDATVTIVRGVMAQLKGDAKAVKAPAASDPVLDVEAVRRHTYPDSTVSYTERDVILYALGIGAHRTDLPLVYENDLNFSAFPTFPVVCLPGAPDLSFLPNYNPAMLLHGEQFLAVHKPMPTEGKLTVRSRVVDVVDKKSGALVIVQLSQSDATSGDLLSTAEFSFFIRGSGGFSQHPKFRLAGPSQDRSPAATAANVPPKRAADAVLTQLVPEDQAALYRLNGDFNPLHLDPAFAAKGGFRKPILHGLCTLGYAARHVMEAYGGGDPNFLKDIKARFTGHVFPGETLETHMWLEPDNRVLYQVRVVERDSWVLKSGGITLTKAPNRSAGKSKL</sequence>
<dbReference type="GO" id="GO:0006631">
    <property type="term" value="P:fatty acid metabolic process"/>
    <property type="evidence" value="ECO:0007669"/>
    <property type="project" value="UniProtKB-KW"/>
</dbReference>
<dbReference type="EC" id="1.1.1.n12" evidence="5"/>
<dbReference type="EC" id="4.2.1.119" evidence="6"/>
<dbReference type="OrthoDB" id="60204at2759"/>
<comment type="similarity">
    <text evidence="3">Belongs to the short-chain dehydrogenases/reductases (SDR) family.</text>
</comment>
<dbReference type="InterPro" id="IPR054357">
    <property type="entry name" value="MFE-2_N"/>
</dbReference>
<dbReference type="FunFam" id="3.40.50.720:FF:000410">
    <property type="entry name" value="Peroxisomal multifunctional beta-oxidation protein"/>
    <property type="match status" value="1"/>
</dbReference>
<keyword evidence="13" id="KW-0413">Isomerase</keyword>
<evidence type="ECO:0000256" key="13">
    <source>
        <dbReference type="ARBA" id="ARBA00023235"/>
    </source>
</evidence>
<evidence type="ECO:0000313" key="23">
    <source>
        <dbReference type="Proteomes" id="UP001150569"/>
    </source>
</evidence>
<evidence type="ECO:0000256" key="7">
    <source>
        <dbReference type="ARBA" id="ARBA00022737"/>
    </source>
</evidence>
<dbReference type="PANTHER" id="PTHR45024:SF2">
    <property type="entry name" value="SCP2 DOMAIN-CONTAINING PROTEIN"/>
    <property type="match status" value="1"/>
</dbReference>
<dbReference type="PRINTS" id="PR00080">
    <property type="entry name" value="SDRFAMILY"/>
</dbReference>
<evidence type="ECO:0000256" key="2">
    <source>
        <dbReference type="ARBA" id="ARBA00005005"/>
    </source>
</evidence>
<comment type="subcellular location">
    <subcellularLocation>
        <location evidence="1">Peroxisome</location>
    </subcellularLocation>
</comment>
<evidence type="ECO:0000256" key="19">
    <source>
        <dbReference type="ARBA" id="ARBA00073871"/>
    </source>
</evidence>
<evidence type="ECO:0000256" key="1">
    <source>
        <dbReference type="ARBA" id="ARBA00004275"/>
    </source>
</evidence>
<keyword evidence="10" id="KW-0560">Oxidoreductase</keyword>
<dbReference type="Gene3D" id="1.10.287.4290">
    <property type="match status" value="2"/>
</dbReference>
<dbReference type="Pfam" id="PF22622">
    <property type="entry name" value="MFE-2_hydrat-2_N"/>
    <property type="match status" value="1"/>
</dbReference>
<accession>A0A9W7ZU00</accession>
<dbReference type="CDD" id="cd03448">
    <property type="entry name" value="HDE_HSD"/>
    <property type="match status" value="1"/>
</dbReference>
<keyword evidence="14" id="KW-0456">Lyase</keyword>
<protein>
    <recommendedName>
        <fullName evidence="19">Peroxisomal hydratase-dehydrogenase-epimerase</fullName>
        <ecNumber evidence="5">1.1.1.n12</ecNumber>
        <ecNumber evidence="6">4.2.1.119</ecNumber>
    </recommendedName>
    <alternativeName>
        <fullName evidence="20">Multifunctional beta-oxidation protein</fullName>
    </alternativeName>
</protein>
<comment type="caution">
    <text evidence="22">The sequence shown here is derived from an EMBL/GenBank/DDBJ whole genome shotgun (WGS) entry which is preliminary data.</text>
</comment>
<evidence type="ECO:0000256" key="12">
    <source>
        <dbReference type="ARBA" id="ARBA00023140"/>
    </source>
</evidence>
<evidence type="ECO:0000256" key="5">
    <source>
        <dbReference type="ARBA" id="ARBA00012456"/>
    </source>
</evidence>
<comment type="pathway">
    <text evidence="2">Lipid metabolism; fatty acid beta-oxidation.</text>
</comment>
<dbReference type="PROSITE" id="PS00061">
    <property type="entry name" value="ADH_SHORT"/>
    <property type="match status" value="2"/>
</dbReference>
<name>A0A9W7ZU00_9FUNG</name>
<dbReference type="GO" id="GO:0005777">
    <property type="term" value="C:peroxisome"/>
    <property type="evidence" value="ECO:0007669"/>
    <property type="project" value="UniProtKB-SubCell"/>
</dbReference>
<keyword evidence="9" id="KW-0521">NADP</keyword>
<dbReference type="Pfam" id="PF00106">
    <property type="entry name" value="adh_short"/>
    <property type="match status" value="2"/>
</dbReference>
<evidence type="ECO:0000256" key="14">
    <source>
        <dbReference type="ARBA" id="ARBA00023239"/>
    </source>
</evidence>
<evidence type="ECO:0000256" key="16">
    <source>
        <dbReference type="ARBA" id="ARBA00029334"/>
    </source>
</evidence>
<dbReference type="SMART" id="SM00822">
    <property type="entry name" value="PKS_KR"/>
    <property type="match status" value="1"/>
</dbReference>
<dbReference type="Pfam" id="PF01575">
    <property type="entry name" value="MaoC_dehydratas"/>
    <property type="match status" value="1"/>
</dbReference>
<dbReference type="AlphaFoldDB" id="A0A9W7ZU00"/>
<dbReference type="Proteomes" id="UP001150569">
    <property type="component" value="Unassembled WGS sequence"/>
</dbReference>
<proteinExistence type="inferred from homology"/>
<evidence type="ECO:0000256" key="20">
    <source>
        <dbReference type="ARBA" id="ARBA00081853"/>
    </source>
</evidence>
<dbReference type="CDD" id="cd05353">
    <property type="entry name" value="hydroxyacyl-CoA-like_DH_SDR_c-like"/>
    <property type="match status" value="2"/>
</dbReference>
<comment type="function">
    <text evidence="18">Second trifunctional enzyme acting on the beta-oxidation pathway for fatty acids, possessing hydratase-dehydrogenase-epimerase activities. Converts trans-2-enoyl-CoA via D-3-hydroxyacyl-CoA to 3-ketoacyl-CoA.</text>
</comment>
<evidence type="ECO:0000256" key="18">
    <source>
        <dbReference type="ARBA" id="ARBA00055743"/>
    </source>
</evidence>
<evidence type="ECO:0000256" key="10">
    <source>
        <dbReference type="ARBA" id="ARBA00023002"/>
    </source>
</evidence>
<dbReference type="InterPro" id="IPR020904">
    <property type="entry name" value="Sc_DH/Rdtase_CS"/>
</dbReference>
<evidence type="ECO:0000256" key="8">
    <source>
        <dbReference type="ARBA" id="ARBA00022832"/>
    </source>
</evidence>
<dbReference type="PANTHER" id="PTHR45024">
    <property type="entry name" value="DEHYDROGENASES, SHORT CHAIN"/>
    <property type="match status" value="1"/>
</dbReference>
<dbReference type="SUPFAM" id="SSF54637">
    <property type="entry name" value="Thioesterase/thiol ester dehydrase-isomerase"/>
    <property type="match status" value="2"/>
</dbReference>